<dbReference type="PATRIC" id="fig|1208321.3.peg.1722"/>
<reference evidence="1 2" key="1">
    <citation type="journal article" date="2014" name="Genome Announc.">
        <title>Draft Genome Sequence of Marinomonas sp. Strain D104, a Polycyclic Aromatic Hydrocarbon-Degrading Bacterium from the Deep-Sea Sediment of the Arctic Ocean.</title>
        <authorList>
            <person name="Dong C."/>
            <person name="Bai X."/>
            <person name="Lai Q."/>
            <person name="Xie Y."/>
            <person name="Chen X."/>
            <person name="Shao Z."/>
        </authorList>
    </citation>
    <scope>NUCLEOTIDE SEQUENCE [LARGE SCALE GENOMIC DNA]</scope>
    <source>
        <strain evidence="1 2">D104</strain>
    </source>
</reference>
<name>W1RYI1_9GAMM</name>
<keyword evidence="2" id="KW-1185">Reference proteome</keyword>
<dbReference type="EMBL" id="AYOZ01000012">
    <property type="protein sequence ID" value="ETI60764.1"/>
    <property type="molecule type" value="Genomic_DNA"/>
</dbReference>
<sequence>MNKQDNGIPHLVNLLKDLEKISLQDISKIPLSQQHILAEKIESLQDELKTLIGEEKATTH</sequence>
<comment type="caution">
    <text evidence="1">The sequence shown here is derived from an EMBL/GenBank/DDBJ whole genome shotgun (WGS) entry which is preliminary data.</text>
</comment>
<dbReference type="Proteomes" id="UP000018857">
    <property type="component" value="Unassembled WGS sequence"/>
</dbReference>
<gene>
    <name evidence="1" type="ORF">D104_08680</name>
</gene>
<dbReference type="RefSeq" id="WP_024023874.1">
    <property type="nucleotide sequence ID" value="NZ_AYOZ01000012.1"/>
</dbReference>
<evidence type="ECO:0000313" key="1">
    <source>
        <dbReference type="EMBL" id="ETI60764.1"/>
    </source>
</evidence>
<organism evidence="1 2">
    <name type="scientific">Marinomonas profundimaris</name>
    <dbReference type="NCBI Taxonomy" id="1208321"/>
    <lineage>
        <taxon>Bacteria</taxon>
        <taxon>Pseudomonadati</taxon>
        <taxon>Pseudomonadota</taxon>
        <taxon>Gammaproteobacteria</taxon>
        <taxon>Oceanospirillales</taxon>
        <taxon>Oceanospirillaceae</taxon>
        <taxon>Marinomonas</taxon>
    </lineage>
</organism>
<accession>W1RYI1</accession>
<proteinExistence type="predicted"/>
<dbReference type="AlphaFoldDB" id="W1RYI1"/>
<protein>
    <submittedName>
        <fullName evidence="1">Uncharacterized protein</fullName>
    </submittedName>
</protein>
<dbReference type="OrthoDB" id="6106870at2"/>
<evidence type="ECO:0000313" key="2">
    <source>
        <dbReference type="Proteomes" id="UP000018857"/>
    </source>
</evidence>